<comment type="caution">
    <text evidence="2">The sequence shown here is derived from an EMBL/GenBank/DDBJ whole genome shotgun (WGS) entry which is preliminary data.</text>
</comment>
<organism evidence="2 4">
    <name type="scientific">Aliidiomarina maris</name>
    <dbReference type="NCBI Taxonomy" id="531312"/>
    <lineage>
        <taxon>Bacteria</taxon>
        <taxon>Pseudomonadati</taxon>
        <taxon>Pseudomonadota</taxon>
        <taxon>Gammaproteobacteria</taxon>
        <taxon>Alteromonadales</taxon>
        <taxon>Idiomarinaceae</taxon>
        <taxon>Aliidiomarina</taxon>
    </lineage>
</organism>
<reference evidence="3 5" key="1">
    <citation type="journal article" date="2018" name="Front. Microbiol.">
        <title>Genome-Based Analysis Reveals the Taxonomy and Diversity of the Family Idiomarinaceae.</title>
        <authorList>
            <person name="Liu Y."/>
            <person name="Lai Q."/>
            <person name="Shao Z."/>
        </authorList>
    </citation>
    <scope>NUCLEOTIDE SEQUENCE [LARGE SCALE GENOMIC DNA]</scope>
    <source>
        <strain evidence="3 5">CF12-14</strain>
    </source>
</reference>
<proteinExistence type="predicted"/>
<dbReference type="GO" id="GO:0004534">
    <property type="term" value="F:5'-3' RNA exonuclease activity"/>
    <property type="evidence" value="ECO:0007669"/>
    <property type="project" value="TreeGrafter"/>
</dbReference>
<dbReference type="Pfam" id="PF02811">
    <property type="entry name" value="PHP"/>
    <property type="match status" value="1"/>
</dbReference>
<dbReference type="InterPro" id="IPR004013">
    <property type="entry name" value="PHP_dom"/>
</dbReference>
<sequence>MKIDIHCHSTASDGCLSPEELVQRAHNLQVNVLALTDHDTLAGIVPAKQAAEGLQGGVPLSIVSGIELSCRWHSFEIHILGWHFDPEHPQLVNLVAQQTAARRERAAQILKRLDARGVKAEHLQGVWVQQQDPNKLVTRKHIADALLAGGYVKNLDEAFARYLGKGQSAYVQPAWCTIEQAVDAIQAAGGEAGIAHPLAYAMSSKWLKRLVTDFQLAGGHAIEVSSGQQAPQQRAQLAQLANDFELMASAGSDFHSPGRWRELGHNLKLPPQARPVWQHWSEVNGQSI</sequence>
<evidence type="ECO:0000313" key="5">
    <source>
        <dbReference type="Proteomes" id="UP000287865"/>
    </source>
</evidence>
<evidence type="ECO:0000313" key="2">
    <source>
        <dbReference type="EMBL" id="RAK01764.1"/>
    </source>
</evidence>
<dbReference type="Proteomes" id="UP000287865">
    <property type="component" value="Unassembled WGS sequence"/>
</dbReference>
<dbReference type="Gene3D" id="1.10.150.650">
    <property type="match status" value="1"/>
</dbReference>
<evidence type="ECO:0000313" key="4">
    <source>
        <dbReference type="Proteomes" id="UP000249203"/>
    </source>
</evidence>
<dbReference type="Proteomes" id="UP000249203">
    <property type="component" value="Unassembled WGS sequence"/>
</dbReference>
<dbReference type="InterPro" id="IPR016195">
    <property type="entry name" value="Pol/histidinol_Pase-like"/>
</dbReference>
<evidence type="ECO:0000259" key="1">
    <source>
        <dbReference type="SMART" id="SM00481"/>
    </source>
</evidence>
<dbReference type="GO" id="GO:0035312">
    <property type="term" value="F:5'-3' DNA exonuclease activity"/>
    <property type="evidence" value="ECO:0007669"/>
    <property type="project" value="TreeGrafter"/>
</dbReference>
<dbReference type="SMART" id="SM00481">
    <property type="entry name" value="POLIIIAc"/>
    <property type="match status" value="1"/>
</dbReference>
<dbReference type="RefSeq" id="WP_111568234.1">
    <property type="nucleotide sequence ID" value="NZ_PIPK01000001.1"/>
</dbReference>
<gene>
    <name evidence="2" type="ORF">B0I24_101394</name>
    <name evidence="3" type="ORF">CWE07_01905</name>
</gene>
<accession>A0A327X6T5</accession>
<dbReference type="EMBL" id="QLMD01000001">
    <property type="protein sequence ID" value="RAK01764.1"/>
    <property type="molecule type" value="Genomic_DNA"/>
</dbReference>
<dbReference type="SUPFAM" id="SSF89550">
    <property type="entry name" value="PHP domain-like"/>
    <property type="match status" value="1"/>
</dbReference>
<dbReference type="EMBL" id="PIPK01000001">
    <property type="protein sequence ID" value="RUO28579.1"/>
    <property type="molecule type" value="Genomic_DNA"/>
</dbReference>
<evidence type="ECO:0000313" key="3">
    <source>
        <dbReference type="EMBL" id="RUO28579.1"/>
    </source>
</evidence>
<dbReference type="CDD" id="cd07438">
    <property type="entry name" value="PHP_HisPPase_AMP"/>
    <property type="match status" value="1"/>
</dbReference>
<dbReference type="InterPro" id="IPR003141">
    <property type="entry name" value="Pol/His_phosphatase_N"/>
</dbReference>
<dbReference type="AlphaFoldDB" id="A0A327X6T5"/>
<protein>
    <submittedName>
        <fullName evidence="3">PHP domain-containing protein</fullName>
    </submittedName>
</protein>
<keyword evidence="5" id="KW-1185">Reference proteome</keyword>
<name>A0A327X6T5_9GAMM</name>
<dbReference type="Gene3D" id="3.20.20.140">
    <property type="entry name" value="Metal-dependent hydrolases"/>
    <property type="match status" value="1"/>
</dbReference>
<dbReference type="OrthoDB" id="9804333at2"/>
<dbReference type="PANTHER" id="PTHR42924">
    <property type="entry name" value="EXONUCLEASE"/>
    <property type="match status" value="1"/>
</dbReference>
<feature type="domain" description="Polymerase/histidinol phosphatase N-terminal" evidence="1">
    <location>
        <begin position="3"/>
        <end position="72"/>
    </location>
</feature>
<dbReference type="InterPro" id="IPR052018">
    <property type="entry name" value="PHP_domain"/>
</dbReference>
<dbReference type="PANTHER" id="PTHR42924:SF3">
    <property type="entry name" value="POLYMERASE_HISTIDINOL PHOSPHATASE N-TERMINAL DOMAIN-CONTAINING PROTEIN"/>
    <property type="match status" value="1"/>
</dbReference>
<reference evidence="2 4" key="2">
    <citation type="submission" date="2018-06" db="EMBL/GenBank/DDBJ databases">
        <title>Genomic Encyclopedia of Type Strains, Phase III (KMG-III): the genomes of soil and plant-associated and newly described type strains.</title>
        <authorList>
            <person name="Whitman W."/>
        </authorList>
    </citation>
    <scope>NUCLEOTIDE SEQUENCE [LARGE SCALE GENOMIC DNA]</scope>
    <source>
        <strain evidence="2 4">CGMCC 1.15366</strain>
    </source>
</reference>